<dbReference type="InterPro" id="IPR005786">
    <property type="entry name" value="B_amino_transII"/>
</dbReference>
<name>A0A6V7R487_9BACL</name>
<dbReference type="PANTHER" id="PTHR11825:SF44">
    <property type="entry name" value="BRANCHED-CHAIN-AMINO-ACID AMINOTRANSFERASE"/>
    <property type="match status" value="1"/>
</dbReference>
<comment type="catalytic activity">
    <reaction evidence="13 17">
        <text>L-leucine + 2-oxoglutarate = 4-methyl-2-oxopentanoate + L-glutamate</text>
        <dbReference type="Rhea" id="RHEA:18321"/>
        <dbReference type="ChEBI" id="CHEBI:16810"/>
        <dbReference type="ChEBI" id="CHEBI:17865"/>
        <dbReference type="ChEBI" id="CHEBI:29985"/>
        <dbReference type="ChEBI" id="CHEBI:57427"/>
        <dbReference type="EC" id="2.6.1.42"/>
    </reaction>
</comment>
<evidence type="ECO:0000256" key="14">
    <source>
        <dbReference type="PIRSR" id="PIRSR006468-1"/>
    </source>
</evidence>
<keyword evidence="6 17" id="KW-0032">Aminotransferase</keyword>
<dbReference type="InterPro" id="IPR033939">
    <property type="entry name" value="BCAT_family"/>
</dbReference>
<comment type="cofactor">
    <cofactor evidence="1 16">
        <name>pyridoxal 5'-phosphate</name>
        <dbReference type="ChEBI" id="CHEBI:597326"/>
    </cofactor>
</comment>
<comment type="caution">
    <text evidence="19">The sequence shown here is derived from an EMBL/GenBank/DDBJ whole genome shotgun (WGS) entry which is preliminary data.</text>
</comment>
<dbReference type="InterPro" id="IPR043131">
    <property type="entry name" value="BCAT-like_N"/>
</dbReference>
<dbReference type="GO" id="GO:0009099">
    <property type="term" value="P:L-valine biosynthetic process"/>
    <property type="evidence" value="ECO:0007669"/>
    <property type="project" value="UniProtKB-UniPathway"/>
</dbReference>
<comment type="pathway">
    <text evidence="2 18">Amino-acid biosynthesis; L-isoleucine biosynthesis; L-isoleucine from 2-oxobutanoate: step 4/4.</text>
</comment>
<evidence type="ECO:0000256" key="17">
    <source>
        <dbReference type="RuleBase" id="RU004517"/>
    </source>
</evidence>
<evidence type="ECO:0000256" key="11">
    <source>
        <dbReference type="ARBA" id="ARBA00048212"/>
    </source>
</evidence>
<dbReference type="Gene3D" id="3.30.470.10">
    <property type="match status" value="1"/>
</dbReference>
<dbReference type="CDD" id="cd01557">
    <property type="entry name" value="BCAT_beta_family"/>
    <property type="match status" value="1"/>
</dbReference>
<dbReference type="SUPFAM" id="SSF56752">
    <property type="entry name" value="D-aminoacid aminotransferase-like PLP-dependent enzymes"/>
    <property type="match status" value="1"/>
</dbReference>
<dbReference type="PANTHER" id="PTHR11825">
    <property type="entry name" value="SUBGROUP IIII AMINOTRANSFERASE"/>
    <property type="match status" value="1"/>
</dbReference>
<keyword evidence="9 16" id="KW-0663">Pyridoxal phosphate</keyword>
<evidence type="ECO:0000256" key="12">
    <source>
        <dbReference type="ARBA" id="ARBA00048798"/>
    </source>
</evidence>
<dbReference type="GO" id="GO:0009097">
    <property type="term" value="P:isoleucine biosynthetic process"/>
    <property type="evidence" value="ECO:0007669"/>
    <property type="project" value="UniProtKB-UniPathway"/>
</dbReference>
<comment type="catalytic activity">
    <reaction evidence="11 17">
        <text>L-valine + 2-oxoglutarate = 3-methyl-2-oxobutanoate + L-glutamate</text>
        <dbReference type="Rhea" id="RHEA:24813"/>
        <dbReference type="ChEBI" id="CHEBI:11851"/>
        <dbReference type="ChEBI" id="CHEBI:16810"/>
        <dbReference type="ChEBI" id="CHEBI:29985"/>
        <dbReference type="ChEBI" id="CHEBI:57762"/>
        <dbReference type="EC" id="2.6.1.42"/>
    </reaction>
</comment>
<dbReference type="InterPro" id="IPR043132">
    <property type="entry name" value="BCAT-like_C"/>
</dbReference>
<evidence type="ECO:0000256" key="6">
    <source>
        <dbReference type="ARBA" id="ARBA00022576"/>
    </source>
</evidence>
<dbReference type="UniPathway" id="UPA00047">
    <property type="reaction ID" value="UER00058"/>
</dbReference>
<comment type="pathway">
    <text evidence="3 18">Amino-acid biosynthesis; L-valine biosynthesis; L-valine from pyruvate: step 4/4.</text>
</comment>
<evidence type="ECO:0000256" key="2">
    <source>
        <dbReference type="ARBA" id="ARBA00004824"/>
    </source>
</evidence>
<dbReference type="Pfam" id="PF01063">
    <property type="entry name" value="Aminotran_4"/>
    <property type="match status" value="1"/>
</dbReference>
<evidence type="ECO:0000256" key="5">
    <source>
        <dbReference type="ARBA" id="ARBA00009320"/>
    </source>
</evidence>
<evidence type="ECO:0000256" key="1">
    <source>
        <dbReference type="ARBA" id="ARBA00001933"/>
    </source>
</evidence>
<proteinExistence type="inferred from homology"/>
<dbReference type="InterPro" id="IPR018300">
    <property type="entry name" value="Aminotrans_IV_CS"/>
</dbReference>
<comment type="catalytic activity">
    <reaction evidence="12 17">
        <text>L-isoleucine + 2-oxoglutarate = (S)-3-methyl-2-oxopentanoate + L-glutamate</text>
        <dbReference type="Rhea" id="RHEA:24801"/>
        <dbReference type="ChEBI" id="CHEBI:16810"/>
        <dbReference type="ChEBI" id="CHEBI:29985"/>
        <dbReference type="ChEBI" id="CHEBI:35146"/>
        <dbReference type="ChEBI" id="CHEBI:58045"/>
        <dbReference type="EC" id="2.6.1.42"/>
    </reaction>
</comment>
<dbReference type="NCBIfam" id="NF009897">
    <property type="entry name" value="PRK13357.1"/>
    <property type="match status" value="1"/>
</dbReference>
<dbReference type="EC" id="2.6.1.42" evidence="17"/>
<dbReference type="UniPathway" id="UPA00049">
    <property type="reaction ID" value="UER00062"/>
</dbReference>
<evidence type="ECO:0000256" key="4">
    <source>
        <dbReference type="ARBA" id="ARBA00005072"/>
    </source>
</evidence>
<dbReference type="UniPathway" id="UPA00048">
    <property type="reaction ID" value="UER00073"/>
</dbReference>
<dbReference type="Gene3D" id="3.20.10.10">
    <property type="entry name" value="D-amino Acid Aminotransferase, subunit A, domain 2"/>
    <property type="match status" value="1"/>
</dbReference>
<evidence type="ECO:0000256" key="8">
    <source>
        <dbReference type="ARBA" id="ARBA00022679"/>
    </source>
</evidence>
<dbReference type="InterPro" id="IPR036038">
    <property type="entry name" value="Aminotransferase-like"/>
</dbReference>
<evidence type="ECO:0000313" key="20">
    <source>
        <dbReference type="Proteomes" id="UP000521032"/>
    </source>
</evidence>
<keyword evidence="20" id="KW-1185">Reference proteome</keyword>
<keyword evidence="8 17" id="KW-0808">Transferase</keyword>
<evidence type="ECO:0000256" key="13">
    <source>
        <dbReference type="ARBA" id="ARBA00049229"/>
    </source>
</evidence>
<organism evidence="19 20">
    <name type="scientific">Phocicoccus schoeneichii</name>
    <dbReference type="NCBI Taxonomy" id="1812261"/>
    <lineage>
        <taxon>Bacteria</taxon>
        <taxon>Bacillati</taxon>
        <taxon>Bacillota</taxon>
        <taxon>Bacilli</taxon>
        <taxon>Bacillales</taxon>
        <taxon>Salinicoccaceae</taxon>
        <taxon>Phocicoccus</taxon>
    </lineage>
</organism>
<dbReference type="InterPro" id="IPR001544">
    <property type="entry name" value="Aminotrans_IV"/>
</dbReference>
<reference evidence="19 20" key="1">
    <citation type="submission" date="2020-07" db="EMBL/GenBank/DDBJ databases">
        <authorList>
            <person name="Criscuolo A."/>
        </authorList>
    </citation>
    <scope>NUCLEOTIDE SEQUENCE [LARGE SCALE GENOMIC DNA]</scope>
    <source>
        <strain evidence="20">CIP 111030</strain>
    </source>
</reference>
<dbReference type="GO" id="GO:0004084">
    <property type="term" value="F:branched-chain-amino-acid transaminase activity"/>
    <property type="evidence" value="ECO:0007669"/>
    <property type="project" value="UniProtKB-EC"/>
</dbReference>
<evidence type="ECO:0000256" key="18">
    <source>
        <dbReference type="RuleBase" id="RU004519"/>
    </source>
</evidence>
<comment type="pathway">
    <text evidence="4 18">Amino-acid biosynthesis; L-leucine biosynthesis; L-leucine from 3-methyl-2-oxobutanoate: step 4/4.</text>
</comment>
<feature type="modified residue" description="N6-(pyridoxal phosphate)lysine" evidence="14">
    <location>
        <position position="195"/>
    </location>
</feature>
<dbReference type="GO" id="GO:0009098">
    <property type="term" value="P:L-leucine biosynthetic process"/>
    <property type="evidence" value="ECO:0007669"/>
    <property type="project" value="UniProtKB-UniPathway"/>
</dbReference>
<evidence type="ECO:0000313" key="19">
    <source>
        <dbReference type="EMBL" id="CAD2072239.1"/>
    </source>
</evidence>
<dbReference type="PIRSF" id="PIRSF006468">
    <property type="entry name" value="BCAT1"/>
    <property type="match status" value="1"/>
</dbReference>
<dbReference type="Proteomes" id="UP000521032">
    <property type="component" value="Unassembled WGS sequence"/>
</dbReference>
<dbReference type="AlphaFoldDB" id="A0A6V7R487"/>
<dbReference type="RefSeq" id="WP_186084799.1">
    <property type="nucleotide sequence ID" value="NZ_BMDB01000003.1"/>
</dbReference>
<sequence>MMEIKFIERKELKEKPDMSTVTFGSTFTDYMLTASYNEENGWHDWTIEPYGPIQLAPTAVVLHYAQTVFEGLKAYNVNGEAVLFRPNENFARLNRSLERMSMAKIDEDDALFALKELLKVEKDWIPTGEGQSLYIRPFVFGDDHTLGVHPSTTYKFMILLSPVGGLFSAGTMGTTKIYVEDKFVRAVRGGVGEAKTGGNYAASMKAQEVAQSLGYDQVLWLDGVEQKYLEEVGAMNIFYVQNGELFTPQLNGSILPGVTRKSIIEFAKDAGYTVNEARIPLEDLDAGLKDGSITEVFGAGTAAVVAPVGELNIHGNKYVVGDGNVGPVAKEIYTTLTGIQNGKVEDKFNWIVKVDE</sequence>
<evidence type="ECO:0000256" key="3">
    <source>
        <dbReference type="ARBA" id="ARBA00004931"/>
    </source>
</evidence>
<dbReference type="EMBL" id="CAJEWE010000004">
    <property type="protein sequence ID" value="CAD2072239.1"/>
    <property type="molecule type" value="Genomic_DNA"/>
</dbReference>
<keyword evidence="10 17" id="KW-0100">Branched-chain amino acid biosynthesis</keyword>
<accession>A0A6V7R487</accession>
<evidence type="ECO:0000256" key="7">
    <source>
        <dbReference type="ARBA" id="ARBA00022605"/>
    </source>
</evidence>
<evidence type="ECO:0000256" key="9">
    <source>
        <dbReference type="ARBA" id="ARBA00022898"/>
    </source>
</evidence>
<evidence type="ECO:0000256" key="16">
    <source>
        <dbReference type="RuleBase" id="RU004516"/>
    </source>
</evidence>
<protein>
    <recommendedName>
        <fullName evidence="17">Branched-chain-amino-acid aminotransferase</fullName>
        <ecNumber evidence="17">2.6.1.42</ecNumber>
    </recommendedName>
</protein>
<dbReference type="PROSITE" id="PS00770">
    <property type="entry name" value="AA_TRANSFER_CLASS_4"/>
    <property type="match status" value="1"/>
</dbReference>
<evidence type="ECO:0000256" key="10">
    <source>
        <dbReference type="ARBA" id="ARBA00023304"/>
    </source>
</evidence>
<dbReference type="NCBIfam" id="TIGR01123">
    <property type="entry name" value="ilvE_II"/>
    <property type="match status" value="1"/>
</dbReference>
<comment type="similarity">
    <text evidence="5 15">Belongs to the class-IV pyridoxal-phosphate-dependent aminotransferase family.</text>
</comment>
<evidence type="ECO:0000256" key="15">
    <source>
        <dbReference type="RuleBase" id="RU004106"/>
    </source>
</evidence>
<keyword evidence="7 17" id="KW-0028">Amino-acid biosynthesis</keyword>
<gene>
    <name evidence="19" type="primary">ilvE_1</name>
    <name evidence="19" type="ORF">JEOSCH030_00252</name>
</gene>